<dbReference type="AlphaFoldDB" id="A0A0B7IRD2"/>
<feature type="domain" description="LPS-assembly protein LptD central" evidence="2">
    <location>
        <begin position="242"/>
        <end position="709"/>
    </location>
</feature>
<evidence type="ECO:0000256" key="1">
    <source>
        <dbReference type="SAM" id="MobiDB-lite"/>
    </source>
</evidence>
<feature type="region of interest" description="Disordered" evidence="1">
    <location>
        <begin position="741"/>
        <end position="789"/>
    </location>
</feature>
<dbReference type="OrthoDB" id="9802320at2"/>
<dbReference type="PANTHER" id="PTHR30189">
    <property type="entry name" value="LPS-ASSEMBLY PROTEIN"/>
    <property type="match status" value="1"/>
</dbReference>
<protein>
    <recommendedName>
        <fullName evidence="2">LPS-assembly protein LptD central domain-containing protein</fullName>
    </recommendedName>
</protein>
<proteinExistence type="predicted"/>
<dbReference type="GO" id="GO:1990351">
    <property type="term" value="C:transporter complex"/>
    <property type="evidence" value="ECO:0007669"/>
    <property type="project" value="TreeGrafter"/>
</dbReference>
<organism evidence="4 5">
    <name type="scientific">Capnocytophaga canis</name>
    <dbReference type="NCBI Taxonomy" id="1848903"/>
    <lineage>
        <taxon>Bacteria</taxon>
        <taxon>Pseudomonadati</taxon>
        <taxon>Bacteroidota</taxon>
        <taxon>Flavobacteriia</taxon>
        <taxon>Flavobacteriales</taxon>
        <taxon>Flavobacteriaceae</taxon>
        <taxon>Capnocytophaga</taxon>
    </lineage>
</organism>
<dbReference type="Proteomes" id="UP000045051">
    <property type="component" value="Unassembled WGS sequence"/>
</dbReference>
<evidence type="ECO:0000313" key="3">
    <source>
        <dbReference type="EMBL" id="CEN43967.1"/>
    </source>
</evidence>
<evidence type="ECO:0000313" key="4">
    <source>
        <dbReference type="EMBL" id="CEN54456.1"/>
    </source>
</evidence>
<reference evidence="5 6" key="1">
    <citation type="submission" date="2015-01" db="EMBL/GenBank/DDBJ databases">
        <authorList>
            <person name="MANFREDI Pablo"/>
        </authorList>
    </citation>
    <scope>NUCLEOTIDE SEQUENCE [LARGE SCALE GENOMIC DNA]</scope>
    <source>
        <strain evidence="3 6">CcD38</strain>
        <strain evidence="4 5">CcD93</strain>
    </source>
</reference>
<gene>
    <name evidence="3" type="ORF">CCAND38_150012</name>
    <name evidence="4" type="ORF">CCAND93_90040</name>
</gene>
<accession>A0A0B7IRD2</accession>
<evidence type="ECO:0000313" key="6">
    <source>
        <dbReference type="Proteomes" id="UP000045051"/>
    </source>
</evidence>
<dbReference type="PANTHER" id="PTHR30189:SF1">
    <property type="entry name" value="LPS-ASSEMBLY PROTEIN LPTD"/>
    <property type="match status" value="1"/>
</dbReference>
<dbReference type="STRING" id="1848903.CCAND38_150012"/>
<evidence type="ECO:0000313" key="5">
    <source>
        <dbReference type="Proteomes" id="UP000038200"/>
    </source>
</evidence>
<feature type="compositionally biased region" description="Basic and acidic residues" evidence="1">
    <location>
        <begin position="778"/>
        <end position="789"/>
    </location>
</feature>
<dbReference type="InterPro" id="IPR050218">
    <property type="entry name" value="LptD"/>
</dbReference>
<dbReference type="EMBL" id="CDOL01000283">
    <property type="protein sequence ID" value="CEN54456.1"/>
    <property type="molecule type" value="Genomic_DNA"/>
</dbReference>
<name>A0A0B7IRD2_9FLAO</name>
<sequence length="906" mass="103305">MQKRRRQIVLLISLLFISTCCWYTSSFASKKTGYAYFQTFSIIDTLKKANRLLKDTTNQNRRILLDSLKRTKDTLPKDSLSKDSMSKKSKSILEDVVRYKAKDSIVFNKTKNSIILYNETQVQYTDIDITSGITNIKYDLAEVYAGRIKDSVGELVQHPVFKQGDDIIEPDSIRFNYKTQRAIIRNAYTKQDENNIKGQIIKKENDSTYFMQNAIITTAEDLDDPDYYIKVRKAKFVPGKKVVAGLSNMYIVDIPTPLAIPFAYYPMVSGRSSGLIFPTFGEANNRGYFIQNGGYYFVISDYFDLAVTGDYFTNGSYGFKAQSTYKKRYKFSGNFNFSYENQIYSIRGLPDYSNSMFYNIQWTHSKDSKSNPNSNFSASVNLGSSRFYQNSYNQINSPNVLNNTLSSSVSYSKTFPSYPSMNLSLTASHSQNTNTQSIEMTLPALRLSMERIYPFAKQGESKKGLLKNLNFQYSSQGDNRFSTTDSLFFSKQMFSEAKNGFRHSIPVSTTTKLFKYITLGLNSSLNETWQFKTIRRTDFNAASGRSGMDTINGFDRFLTYNMGASLGTTVYGTFQFKKDRKIQAIRHVMRPSMSYGYTPAFDQYYENYISDAFGKVSQYTRFEGGIYGTPGLNESQSIGLSLSNTLEAKVRSKDSTEVEPKKISLLNSLNFNTNYNVITKQFSPVTMTGGTTLFNGKLPLNFGATFNPYAIDANGRQLETFNINNGGSLFRLTNANISTNYSFSNRNKSDKKTTDNRASGGRSDDLFGSSRPVNDNQVEEKKEEPEDKKTKFYHARIPWDLNIAYSLSYSNMSRERRISNNSLMFSGNVELSPKLQVGISSGYDFVNKGITYTQFRFERDLNSFRMSFQFTPIGQYNSWYFFIGIKASMLSDLKIDKNKEPDRLLR</sequence>
<dbReference type="GO" id="GO:0009279">
    <property type="term" value="C:cell outer membrane"/>
    <property type="evidence" value="ECO:0007669"/>
    <property type="project" value="TreeGrafter"/>
</dbReference>
<evidence type="ECO:0000259" key="2">
    <source>
        <dbReference type="Pfam" id="PF19838"/>
    </source>
</evidence>
<dbReference type="EMBL" id="CDOI01000057">
    <property type="protein sequence ID" value="CEN43967.1"/>
    <property type="molecule type" value="Genomic_DNA"/>
</dbReference>
<dbReference type="Proteomes" id="UP000038200">
    <property type="component" value="Unassembled WGS sequence"/>
</dbReference>
<dbReference type="InterPro" id="IPR045659">
    <property type="entry name" value="LptD_2"/>
</dbReference>
<keyword evidence="6" id="KW-1185">Reference proteome</keyword>
<dbReference type="Pfam" id="PF19838">
    <property type="entry name" value="LptD_2"/>
    <property type="match status" value="1"/>
</dbReference>